<protein>
    <submittedName>
        <fullName evidence="2">Uncharacterized protein</fullName>
    </submittedName>
</protein>
<accession>A0A6M5YQT4</accession>
<feature type="chain" id="PRO_5026745672" evidence="1">
    <location>
        <begin position="25"/>
        <end position="441"/>
    </location>
</feature>
<dbReference type="AlphaFoldDB" id="A0A6M5YQT4"/>
<dbReference type="Gene3D" id="3.40.50.150">
    <property type="entry name" value="Vaccinia Virus protein VP39"/>
    <property type="match status" value="1"/>
</dbReference>
<keyword evidence="3" id="KW-1185">Reference proteome</keyword>
<proteinExistence type="predicted"/>
<gene>
    <name evidence="2" type="ORF">FTUN_3855</name>
</gene>
<reference evidence="3" key="1">
    <citation type="submission" date="2020-05" db="EMBL/GenBank/DDBJ databases">
        <title>Frigoriglobus tundricola gen. nov., sp. nov., a psychrotolerant cellulolytic planctomycete of the family Gemmataceae with two divergent copies of 16S rRNA gene.</title>
        <authorList>
            <person name="Kulichevskaya I.S."/>
            <person name="Ivanova A.A."/>
            <person name="Naumoff D.G."/>
            <person name="Beletsky A.V."/>
            <person name="Rijpstra W.I.C."/>
            <person name="Sinninghe Damste J.S."/>
            <person name="Mardanov A.V."/>
            <person name="Ravin N.V."/>
            <person name="Dedysh S.N."/>
        </authorList>
    </citation>
    <scope>NUCLEOTIDE SEQUENCE [LARGE SCALE GENOMIC DNA]</scope>
    <source>
        <strain evidence="3">PL17</strain>
    </source>
</reference>
<dbReference type="InterPro" id="IPR029063">
    <property type="entry name" value="SAM-dependent_MTases_sf"/>
</dbReference>
<name>A0A6M5YQT4_9BACT</name>
<dbReference type="SUPFAM" id="SSF53335">
    <property type="entry name" value="S-adenosyl-L-methionine-dependent methyltransferases"/>
    <property type="match status" value="1"/>
</dbReference>
<evidence type="ECO:0000313" key="2">
    <source>
        <dbReference type="EMBL" id="QJW96298.1"/>
    </source>
</evidence>
<evidence type="ECO:0000256" key="1">
    <source>
        <dbReference type="SAM" id="SignalP"/>
    </source>
</evidence>
<dbReference type="Proteomes" id="UP000503447">
    <property type="component" value="Chromosome"/>
</dbReference>
<organism evidence="2 3">
    <name type="scientific">Frigoriglobus tundricola</name>
    <dbReference type="NCBI Taxonomy" id="2774151"/>
    <lineage>
        <taxon>Bacteria</taxon>
        <taxon>Pseudomonadati</taxon>
        <taxon>Planctomycetota</taxon>
        <taxon>Planctomycetia</taxon>
        <taxon>Gemmatales</taxon>
        <taxon>Gemmataceae</taxon>
        <taxon>Frigoriglobus</taxon>
    </lineage>
</organism>
<keyword evidence="1" id="KW-0732">Signal</keyword>
<feature type="signal peptide" evidence="1">
    <location>
        <begin position="1"/>
        <end position="24"/>
    </location>
</feature>
<dbReference type="EMBL" id="CP053452">
    <property type="protein sequence ID" value="QJW96298.1"/>
    <property type="molecule type" value="Genomic_DNA"/>
</dbReference>
<dbReference type="RefSeq" id="WP_171471913.1">
    <property type="nucleotide sequence ID" value="NZ_CP053452.2"/>
</dbReference>
<evidence type="ECO:0000313" key="3">
    <source>
        <dbReference type="Proteomes" id="UP000503447"/>
    </source>
</evidence>
<dbReference type="KEGG" id="ftj:FTUN_3855"/>
<sequence length="441" mass="49906">MRFMTVRVAVLVGLGAGGALIAQDAPPLHTEPGTRAPLVIEERATVMHLINRKTEKVIGTAGRYTYHRFLIGGTLHGSQARKLDNHILDDFQCLTAAHPWDNLAVLGALHTYNVREEPLTYHHRSGPIGAIYTELRTRKNGADAKAPVAVLGLTAGEEACYALRGQKMTFYETDPAVKKLVADTDKYFSYVTDARKRGAEIEIRVGNKRANLKADKDRKYALVVVDLAESFPFPTAIFTKEAVREYFDRMTDDGILALHISNKYIRLEPMFAKMAEELKLTARVWNDDAEGRHGKTASSWLVLARKREDLGERLCSPISDLMIKFGDEQIYEVLRYSYPELKGILDKNPAKQQETILQWLDKRPDDPQAKQYAAWIRKYGSEYESLMTVLQRETGTGFRPVRPFPSVMAWTDERADVFILWVNPTLQAVRGFFGYPTPITR</sequence>